<name>A0A7U7J592_9GAMM</name>
<gene>
    <name evidence="2" type="ORF">BN874_340061</name>
</gene>
<evidence type="ECO:0000259" key="1">
    <source>
        <dbReference type="Pfam" id="PF13098"/>
    </source>
</evidence>
<evidence type="ECO:0000313" key="3">
    <source>
        <dbReference type="Proteomes" id="UP000019184"/>
    </source>
</evidence>
<evidence type="ECO:0000313" key="2">
    <source>
        <dbReference type="EMBL" id="CDH46101.1"/>
    </source>
</evidence>
<proteinExistence type="predicted"/>
<dbReference type="InterPro" id="IPR036249">
    <property type="entry name" value="Thioredoxin-like_sf"/>
</dbReference>
<feature type="domain" description="Thioredoxin-like fold" evidence="1">
    <location>
        <begin position="50"/>
        <end position="126"/>
    </location>
</feature>
<dbReference type="CDD" id="cd02947">
    <property type="entry name" value="TRX_family"/>
    <property type="match status" value="1"/>
</dbReference>
<sequence>MNNRRFPLLLLAVVLVLTGAGLYRWRAAGSTFQAATDPMSSTVSGLPRLIELGSDSCASCTAMQQVLAELRAHHGGRLEVVAINLLQYPEQTQVWQVKFIPTQIFLDGQGRELFRHVGYLPRQAVEERFAALGSSTNLEPALFYNIFNELFLQPHLSWRVWAGSLAL</sequence>
<dbReference type="SUPFAM" id="SSF52833">
    <property type="entry name" value="Thioredoxin-like"/>
    <property type="match status" value="1"/>
</dbReference>
<dbReference type="RefSeq" id="WP_051497859.1">
    <property type="nucleotide sequence ID" value="NZ_CBTK010000248.1"/>
</dbReference>
<keyword evidence="3" id="KW-1185">Reference proteome</keyword>
<accession>A0A7U7J592</accession>
<dbReference type="InterPro" id="IPR012336">
    <property type="entry name" value="Thioredoxin-like_fold"/>
</dbReference>
<dbReference type="AlphaFoldDB" id="A0A7U7J592"/>
<reference evidence="2 3" key="1">
    <citation type="journal article" date="2014" name="ISME J.">
        <title>Candidatus Competibacter-lineage genomes retrieved from metagenomes reveal functional metabolic diversity.</title>
        <authorList>
            <person name="McIlroy S.J."/>
            <person name="Albertsen M."/>
            <person name="Andresen E.K."/>
            <person name="Saunders A.M."/>
            <person name="Kristiansen R."/>
            <person name="Stokholm-Bjerregaard M."/>
            <person name="Nielsen K.L."/>
            <person name="Nielsen P.H."/>
        </authorList>
    </citation>
    <scope>NUCLEOTIDE SEQUENCE [LARGE SCALE GENOMIC DNA]</scope>
    <source>
        <strain evidence="2 3">Run_B_J11</strain>
    </source>
</reference>
<protein>
    <recommendedName>
        <fullName evidence="1">Thioredoxin-like fold domain-containing protein</fullName>
    </recommendedName>
</protein>
<dbReference type="Gene3D" id="3.40.30.10">
    <property type="entry name" value="Glutaredoxin"/>
    <property type="match status" value="1"/>
</dbReference>
<organism evidence="2 3">
    <name type="scientific">Candidatus Contendobacter odensis Run_B_J11</name>
    <dbReference type="NCBI Taxonomy" id="1400861"/>
    <lineage>
        <taxon>Bacteria</taxon>
        <taxon>Pseudomonadati</taxon>
        <taxon>Pseudomonadota</taxon>
        <taxon>Gammaproteobacteria</taxon>
        <taxon>Candidatus Competibacteraceae</taxon>
        <taxon>Candidatus Contendibacter</taxon>
    </lineage>
</organism>
<dbReference type="OrthoDB" id="9774579at2"/>
<dbReference type="EMBL" id="CBTK010000248">
    <property type="protein sequence ID" value="CDH46101.1"/>
    <property type="molecule type" value="Genomic_DNA"/>
</dbReference>
<comment type="caution">
    <text evidence="2">The sequence shown here is derived from an EMBL/GenBank/DDBJ whole genome shotgun (WGS) entry which is preliminary data.</text>
</comment>
<dbReference type="Proteomes" id="UP000019184">
    <property type="component" value="Unassembled WGS sequence"/>
</dbReference>
<dbReference type="Pfam" id="PF13098">
    <property type="entry name" value="Thioredoxin_2"/>
    <property type="match status" value="1"/>
</dbReference>